<organism evidence="3 4">
    <name type="scientific">Rhizophagus irregularis (strain DAOM 197198w)</name>
    <name type="common">Glomus intraradices</name>
    <dbReference type="NCBI Taxonomy" id="1432141"/>
    <lineage>
        <taxon>Eukaryota</taxon>
        <taxon>Fungi</taxon>
        <taxon>Fungi incertae sedis</taxon>
        <taxon>Mucoromycota</taxon>
        <taxon>Glomeromycotina</taxon>
        <taxon>Glomeromycetes</taxon>
        <taxon>Glomerales</taxon>
        <taxon>Glomeraceae</taxon>
        <taxon>Rhizophagus</taxon>
    </lineage>
</organism>
<evidence type="ECO:0000313" key="3">
    <source>
        <dbReference type="EMBL" id="EXX54074.1"/>
    </source>
</evidence>
<protein>
    <recommendedName>
        <fullName evidence="2">F-box domain-containing protein</fullName>
    </recommendedName>
</protein>
<dbReference type="EMBL" id="JEMT01028631">
    <property type="protein sequence ID" value="EXX54074.1"/>
    <property type="molecule type" value="Genomic_DNA"/>
</dbReference>
<evidence type="ECO:0000313" key="4">
    <source>
        <dbReference type="Proteomes" id="UP000022910"/>
    </source>
</evidence>
<dbReference type="Proteomes" id="UP000022910">
    <property type="component" value="Unassembled WGS sequence"/>
</dbReference>
<gene>
    <name evidence="3" type="ORF">RirG_237990</name>
</gene>
<dbReference type="InterPro" id="IPR036047">
    <property type="entry name" value="F-box-like_dom_sf"/>
</dbReference>
<evidence type="ECO:0000256" key="1">
    <source>
        <dbReference type="SAM" id="Phobius"/>
    </source>
</evidence>
<comment type="caution">
    <text evidence="3">The sequence shown here is derived from an EMBL/GenBank/DDBJ whole genome shotgun (WGS) entry which is preliminary data.</text>
</comment>
<keyword evidence="1" id="KW-0812">Transmembrane</keyword>
<dbReference type="Pfam" id="PF12937">
    <property type="entry name" value="F-box-like"/>
    <property type="match status" value="1"/>
</dbReference>
<proteinExistence type="predicted"/>
<dbReference type="PROSITE" id="PS50181">
    <property type="entry name" value="FBOX"/>
    <property type="match status" value="1"/>
</dbReference>
<reference evidence="3 4" key="1">
    <citation type="submission" date="2014-02" db="EMBL/GenBank/DDBJ databases">
        <title>Single nucleus genome sequencing reveals high similarity among nuclei of an endomycorrhizal fungus.</title>
        <authorList>
            <person name="Lin K."/>
            <person name="Geurts R."/>
            <person name="Zhang Z."/>
            <person name="Limpens E."/>
            <person name="Saunders D.G."/>
            <person name="Mu D."/>
            <person name="Pang E."/>
            <person name="Cao H."/>
            <person name="Cha H."/>
            <person name="Lin T."/>
            <person name="Zhou Q."/>
            <person name="Shang Y."/>
            <person name="Li Y."/>
            <person name="Ivanov S."/>
            <person name="Sharma T."/>
            <person name="Velzen R.V."/>
            <person name="Ruijter N.D."/>
            <person name="Aanen D.K."/>
            <person name="Win J."/>
            <person name="Kamoun S."/>
            <person name="Bisseling T."/>
            <person name="Huang S."/>
        </authorList>
    </citation>
    <scope>NUCLEOTIDE SEQUENCE [LARGE SCALE GENOMIC DNA]</scope>
    <source>
        <strain evidence="4">DAOM197198w</strain>
    </source>
</reference>
<evidence type="ECO:0000259" key="2">
    <source>
        <dbReference type="PROSITE" id="PS50181"/>
    </source>
</evidence>
<dbReference type="HOGENOM" id="CLU_577643_0_0_1"/>
<dbReference type="InterPro" id="IPR001810">
    <property type="entry name" value="F-box_dom"/>
</dbReference>
<feature type="domain" description="F-box" evidence="2">
    <location>
        <begin position="5"/>
        <end position="50"/>
    </location>
</feature>
<keyword evidence="1" id="KW-1133">Transmembrane helix</keyword>
<dbReference type="OrthoDB" id="2397707at2759"/>
<name>A0A015JGL2_RHIIW</name>
<feature type="transmembrane region" description="Helical" evidence="1">
    <location>
        <begin position="471"/>
        <end position="488"/>
    </location>
</feature>
<keyword evidence="4" id="KW-1185">Reference proteome</keyword>
<dbReference type="SUPFAM" id="SSF81383">
    <property type="entry name" value="F-box domain"/>
    <property type="match status" value="1"/>
</dbReference>
<sequence length="495" mass="57491">MTKPRASLLTLPTETLFQIISYLGSAHLKQLSLTNRSLYSLTPTYLFKTVIVYNISPFFLQTIVPKYGQYFGTLNIQGRASQEFIDQLGALLIILDDYCDRLENFNIIVLEQTPGLLEFNPPCFSQSLRKNRSKSLKLTCSAQLITFLAPIYFPSFKGNNLDSSDLGLLIHAVIQSVFCLNHYTERYGSQITRAHLSFEGLSDVWVLELFNNCSCLQELVLERKYVDDYIEITDATLDGLCALSNTLRSLSFISECDCPVTECFTLAGWKRMLCSTPNLEKLDISGLNLYFTSNLLPLIADHYTSRHLWLKQTNVLNHLPSRNKHEQELMNLISICKNNLLALESSYITDAVIRCLTMYSPGLIRLCFDGDLLNNRKISLDIIEQRLVNLETFRTWNLLPRKWPIGLRERFGKLKNEYNCLDDDDDDDDLEDYHNYHKDFLHDTKLRYTNVDSQMRSRSRRNSSVRKHNRLNIWIILLIFFLIFYYFTTQEEINK</sequence>
<keyword evidence="1" id="KW-0472">Membrane</keyword>
<dbReference type="AlphaFoldDB" id="A0A015JGL2"/>
<accession>A0A015JGL2</accession>